<sequence length="510" mass="55573">MSTPRLVQVPLERKPSKLLPPRPALTLNIPSKAVTPGAPSSQGPLTKDRASTLTNMTAFADLDLEAAEGEQTWRPPPTDPLSATTLYVADKYGNWVLSNNHRRSQIAQVVEAAELDTYTPLTKSPVEKQEETAKMAAAISAATSLPRAPQPAFLSQDPTNWTYSQSSSLYSQASSGRQSGRRNSGRNSGSRSRKGSGTLVINRSDSKASATTIQTSSTGGKEDGFPYENDVARLSQLSPVKELPSPATGRSRVTYPKIPGRLDGATIRFVPPPKRPDFASSRFEQPSPTLGLTNPVEGSPSAYPRPLNPRRNERQFAPTQRTGSGFTPERPNVEVFPLQDYDYPDEVPRSGPYPRSDFVPTQPAEPYRYMNSRQRDPFSTPSPKFGPTFTPSPPSTEKRSLTPPQPKIMDRGRPHIASQRVESGTSFQTVSSTTSSLLAKRLGSDRAAALALDPNGKKAHKWRRQGNDGDLLSPDAILLGSPRGTLPQTPIWQPKLTPTRRGGDLYLNVQ</sequence>
<feature type="region of interest" description="Disordered" evidence="1">
    <location>
        <begin position="481"/>
        <end position="510"/>
    </location>
</feature>
<dbReference type="Proteomes" id="UP000319160">
    <property type="component" value="Unassembled WGS sequence"/>
</dbReference>
<reference evidence="3" key="1">
    <citation type="submission" date="2019-06" db="EMBL/GenBank/DDBJ databases">
        <title>Draft genome sequence of the griseofulvin-producing fungus Xylaria cubensis strain G536.</title>
        <authorList>
            <person name="Mead M.E."/>
            <person name="Raja H.A."/>
            <person name="Steenwyk J.L."/>
            <person name="Knowles S.L."/>
            <person name="Oberlies N.H."/>
            <person name="Rokas A."/>
        </authorList>
    </citation>
    <scope>NUCLEOTIDE SEQUENCE [LARGE SCALE GENOMIC DNA]</scope>
    <source>
        <strain evidence="3">G536</strain>
    </source>
</reference>
<name>A0A553I4T7_9PEZI</name>
<dbReference type="EMBL" id="VFLP01000017">
    <property type="protein sequence ID" value="TRX95216.1"/>
    <property type="molecule type" value="Genomic_DNA"/>
</dbReference>
<evidence type="ECO:0000313" key="3">
    <source>
        <dbReference type="Proteomes" id="UP000319160"/>
    </source>
</evidence>
<keyword evidence="3" id="KW-1185">Reference proteome</keyword>
<dbReference type="STRING" id="2512241.A0A553I4T7"/>
<feature type="compositionally biased region" description="Polar residues" evidence="1">
    <location>
        <begin position="199"/>
        <end position="219"/>
    </location>
</feature>
<accession>A0A553I4T7</accession>
<protein>
    <submittedName>
        <fullName evidence="2">Uncharacterized protein</fullName>
    </submittedName>
</protein>
<feature type="region of interest" description="Disordered" evidence="1">
    <location>
        <begin position="164"/>
        <end position="411"/>
    </location>
</feature>
<dbReference type="AlphaFoldDB" id="A0A553I4T7"/>
<gene>
    <name evidence="2" type="ORF">FHL15_003908</name>
</gene>
<organism evidence="2 3">
    <name type="scientific">Xylaria flabelliformis</name>
    <dbReference type="NCBI Taxonomy" id="2512241"/>
    <lineage>
        <taxon>Eukaryota</taxon>
        <taxon>Fungi</taxon>
        <taxon>Dikarya</taxon>
        <taxon>Ascomycota</taxon>
        <taxon>Pezizomycotina</taxon>
        <taxon>Sordariomycetes</taxon>
        <taxon>Xylariomycetidae</taxon>
        <taxon>Xylariales</taxon>
        <taxon>Xylariaceae</taxon>
        <taxon>Xylaria</taxon>
    </lineage>
</organism>
<feature type="compositionally biased region" description="Low complexity" evidence="1">
    <location>
        <begin position="164"/>
        <end position="178"/>
    </location>
</feature>
<feature type="region of interest" description="Disordered" evidence="1">
    <location>
        <begin position="1"/>
        <end position="49"/>
    </location>
</feature>
<proteinExistence type="predicted"/>
<evidence type="ECO:0000313" key="2">
    <source>
        <dbReference type="EMBL" id="TRX95216.1"/>
    </source>
</evidence>
<feature type="compositionally biased region" description="Polar residues" evidence="1">
    <location>
        <begin position="282"/>
        <end position="292"/>
    </location>
</feature>
<dbReference type="OrthoDB" id="3946741at2759"/>
<comment type="caution">
    <text evidence="2">The sequence shown here is derived from an EMBL/GenBank/DDBJ whole genome shotgun (WGS) entry which is preliminary data.</text>
</comment>
<evidence type="ECO:0000256" key="1">
    <source>
        <dbReference type="SAM" id="MobiDB-lite"/>
    </source>
</evidence>
<feature type="compositionally biased region" description="Low complexity" evidence="1">
    <location>
        <begin position="377"/>
        <end position="389"/>
    </location>
</feature>